<dbReference type="Pfam" id="PF13948">
    <property type="entry name" value="DUF4215"/>
    <property type="match status" value="2"/>
</dbReference>
<dbReference type="PROSITE" id="PS51257">
    <property type="entry name" value="PROKAR_LIPOPROTEIN"/>
    <property type="match status" value="1"/>
</dbReference>
<sequence>MATKYPLLFVLALAAACGHNHPSNHPPTVAGVSVSTPEDTPVAITVSPEDADGDALEVTFASPSNGTLTGTGTSVTYTPHANFAGEESFTVTVSDGHATATATIKVTVQPVNDAPVAGNDTATTDENVPLTLAASTLLANDGDVEGQTLTITGVSSAVSGTVALAGTDILFTPTANFSGSASFQYTVSDGALTAIATVAVTVNPVNDAPVAGNDTATTDEDVLLTLAASTLLANDTDADGQTLTISAVQNPSNGMATLSGTNITFSPNADFNGAAAFEYVATDGQSTSIGLVTVTVTPVNDAPVATNVTVTVAHNTATAITLTATDVEGDALTFTISTPPAHGTLSGTGANRTFTPEANFGGQDSFTFTASDGSLTSNFATVSLTIKPPPACGDGTIDPNEVCDDGNRTAGDGCRADCRGLEVCGDGLVDSTTGEQCDDGNTVPGDGCSASCQLDPFSNVPSTIISGALSCNTNTSNTGRKAAVDALGRFFVVMNCGGTGYVSVSLDRGQTWVGPTSLGITGVAEIAIEGGPTGTAYVVALANPGKVIFTRTLDAGATWETPRELSNAVEAEVSMDSLGNAIYISVSTGGGGLRILRNSSRGTGDFIATDLAQANSFHDLIVDKISGDVFSVSDNPAFHIRRSSDGGASFGAESAPPGQAFFSDWTGSNGFIYAVGTFGDDNVDVIPVSAPGTSSQVTGLPTGVGPGPYRSIDSDALGNGYVVTQLSSGAVQLDRMLVGAASIAATDARPVGTGTYPAVAALPSNTGALVSYTSGTSVYGAVVVY</sequence>
<proteinExistence type="predicted"/>
<dbReference type="NCBIfam" id="TIGR02232">
    <property type="entry name" value="myxo_disulf_rpt"/>
    <property type="match status" value="2"/>
</dbReference>
<dbReference type="Proteomes" id="UP001221838">
    <property type="component" value="Unassembled WGS sequence"/>
</dbReference>
<dbReference type="EMBL" id="JAQNDM010000002">
    <property type="protein sequence ID" value="MDC0713521.1"/>
    <property type="molecule type" value="Genomic_DNA"/>
</dbReference>
<protein>
    <submittedName>
        <fullName evidence="5">Ig-like domain-containing protein</fullName>
    </submittedName>
</protein>
<dbReference type="Pfam" id="PF17892">
    <property type="entry name" value="Cadherin_5"/>
    <property type="match status" value="1"/>
</dbReference>
<gene>
    <name evidence="5" type="ORF">POL68_33965</name>
</gene>
<evidence type="ECO:0000256" key="3">
    <source>
        <dbReference type="ARBA" id="ARBA00023157"/>
    </source>
</evidence>
<dbReference type="Pfam" id="PF17963">
    <property type="entry name" value="Big_9"/>
    <property type="match status" value="3"/>
</dbReference>
<dbReference type="InterPro" id="IPR036278">
    <property type="entry name" value="Sialidase_sf"/>
</dbReference>
<evidence type="ECO:0000313" key="5">
    <source>
        <dbReference type="EMBL" id="MDC0713521.1"/>
    </source>
</evidence>
<evidence type="ECO:0000256" key="2">
    <source>
        <dbReference type="ARBA" id="ARBA00022737"/>
    </source>
</evidence>
<keyword evidence="3" id="KW-1015">Disulfide bond</keyword>
<evidence type="ECO:0000256" key="1">
    <source>
        <dbReference type="ARBA" id="ARBA00022729"/>
    </source>
</evidence>
<dbReference type="PANTHER" id="PTHR45739">
    <property type="entry name" value="MATRIX PROTEIN, PUTATIVE-RELATED"/>
    <property type="match status" value="1"/>
</dbReference>
<dbReference type="CDD" id="cd11304">
    <property type="entry name" value="Cadherin_repeat"/>
    <property type="match status" value="1"/>
</dbReference>
<dbReference type="SUPFAM" id="SSF50939">
    <property type="entry name" value="Sialidases"/>
    <property type="match status" value="1"/>
</dbReference>
<evidence type="ECO:0000313" key="6">
    <source>
        <dbReference type="Proteomes" id="UP001221838"/>
    </source>
</evidence>
<dbReference type="InterPro" id="IPR051561">
    <property type="entry name" value="FRAS1_ECM"/>
</dbReference>
<feature type="domain" description="Cadherin-like" evidence="4">
    <location>
        <begin position="111"/>
        <end position="203"/>
    </location>
</feature>
<keyword evidence="1" id="KW-0732">Signal</keyword>
<dbReference type="NCBIfam" id="NF012211">
    <property type="entry name" value="tand_rpt_95"/>
    <property type="match status" value="4"/>
</dbReference>
<reference evidence="5 6" key="1">
    <citation type="submission" date="2022-11" db="EMBL/GenBank/DDBJ databases">
        <title>Minimal conservation of predation-associated metabolite biosynthetic gene clusters underscores biosynthetic potential of Myxococcota including descriptions for ten novel species: Archangium lansinium sp. nov., Myxococcus landrumus sp. nov., Nannocystis bai.</title>
        <authorList>
            <person name="Ahearne A."/>
            <person name="Stevens C."/>
            <person name="Dowd S."/>
        </authorList>
    </citation>
    <scope>NUCLEOTIDE SEQUENCE [LARGE SCALE GENOMIC DNA]</scope>
    <source>
        <strain evidence="5 6">NCWAL01</strain>
    </source>
</reference>
<organism evidence="5 6">
    <name type="scientific">Stigmatella ashevillensis</name>
    <dbReference type="NCBI Taxonomy" id="2995309"/>
    <lineage>
        <taxon>Bacteria</taxon>
        <taxon>Pseudomonadati</taxon>
        <taxon>Myxococcota</taxon>
        <taxon>Myxococcia</taxon>
        <taxon>Myxococcales</taxon>
        <taxon>Cystobacterineae</taxon>
        <taxon>Archangiaceae</taxon>
        <taxon>Stigmatella</taxon>
    </lineage>
</organism>
<name>A0ABT5DMD4_9BACT</name>
<accession>A0ABT5DMD4</accession>
<dbReference type="PANTHER" id="PTHR45739:SF8">
    <property type="entry name" value="FRAS1-RELATED EXTRACELLULAR MATRIX PROTEIN 1"/>
    <property type="match status" value="1"/>
</dbReference>
<keyword evidence="6" id="KW-1185">Reference proteome</keyword>
<dbReference type="InterPro" id="IPR011936">
    <property type="entry name" value="Myxo_disulph_rpt"/>
</dbReference>
<evidence type="ECO:0000259" key="4">
    <source>
        <dbReference type="Pfam" id="PF17892"/>
    </source>
</evidence>
<dbReference type="Gene3D" id="2.60.40.3440">
    <property type="match status" value="4"/>
</dbReference>
<comment type="caution">
    <text evidence="5">The sequence shown here is derived from an EMBL/GenBank/DDBJ whole genome shotgun (WGS) entry which is preliminary data.</text>
</comment>
<keyword evidence="2" id="KW-0677">Repeat</keyword>
<dbReference type="InterPro" id="IPR041690">
    <property type="entry name" value="Cadherin_5"/>
</dbReference>
<dbReference type="RefSeq" id="WP_272143837.1">
    <property type="nucleotide sequence ID" value="NZ_JAQNDM010000002.1"/>
</dbReference>